<evidence type="ECO:0000256" key="11">
    <source>
        <dbReference type="ARBA" id="ARBA00047860"/>
    </source>
</evidence>
<dbReference type="SMART" id="SM01003">
    <property type="entry name" value="AlaDh_PNT_N"/>
    <property type="match status" value="1"/>
</dbReference>
<dbReference type="InterPro" id="IPR007886">
    <property type="entry name" value="AlaDH/PNT_N"/>
</dbReference>
<evidence type="ECO:0000256" key="9">
    <source>
        <dbReference type="ARBA" id="ARBA00023157"/>
    </source>
</evidence>
<evidence type="ECO:0000256" key="5">
    <source>
        <dbReference type="ARBA" id="ARBA00021221"/>
    </source>
</evidence>
<evidence type="ECO:0000256" key="8">
    <source>
        <dbReference type="ARBA" id="ARBA00023027"/>
    </source>
</evidence>
<dbReference type="SUPFAM" id="SSF52283">
    <property type="entry name" value="Formate/glycerate dehydrogenase catalytic domain-like"/>
    <property type="match status" value="1"/>
</dbReference>
<keyword evidence="7" id="KW-0560">Oxidoreductase</keyword>
<accession>A0ABP8AFH0</accession>
<dbReference type="CDD" id="cd12188">
    <property type="entry name" value="SDH"/>
    <property type="match status" value="1"/>
</dbReference>
<comment type="subunit">
    <text evidence="3">Monomer.</text>
</comment>
<dbReference type="SUPFAM" id="SSF51735">
    <property type="entry name" value="NAD(P)-binding Rossmann-fold domains"/>
    <property type="match status" value="1"/>
</dbReference>
<dbReference type="SMART" id="SM01002">
    <property type="entry name" value="AlaDh_PNT_C"/>
    <property type="match status" value="1"/>
</dbReference>
<dbReference type="InterPro" id="IPR036291">
    <property type="entry name" value="NAD(P)-bd_dom_sf"/>
</dbReference>
<keyword evidence="8" id="KW-0520">NAD</keyword>
<comment type="caution">
    <text evidence="14">The sequence shown here is derived from an EMBL/GenBank/DDBJ whole genome shotgun (WGS) entry which is preliminary data.</text>
</comment>
<evidence type="ECO:0000259" key="13">
    <source>
        <dbReference type="SMART" id="SM01003"/>
    </source>
</evidence>
<evidence type="ECO:0000256" key="10">
    <source>
        <dbReference type="ARBA" id="ARBA00033228"/>
    </source>
</evidence>
<comment type="similarity">
    <text evidence="2">Belongs to the AlaDH/PNT family.</text>
</comment>
<name>A0ABP8AFH0_9ACTN</name>
<dbReference type="PANTHER" id="PTHR11133">
    <property type="entry name" value="SACCHAROPINE DEHYDROGENASE"/>
    <property type="match status" value="1"/>
</dbReference>
<dbReference type="Pfam" id="PF05222">
    <property type="entry name" value="AlaDh_PNT_N"/>
    <property type="match status" value="1"/>
</dbReference>
<evidence type="ECO:0000313" key="14">
    <source>
        <dbReference type="EMBL" id="GAA4183126.1"/>
    </source>
</evidence>
<feature type="domain" description="Alanine dehydrogenase/pyridine nucleotide transhydrogenase N-terminal" evidence="13">
    <location>
        <begin position="8"/>
        <end position="142"/>
    </location>
</feature>
<dbReference type="EMBL" id="BAABAQ010000001">
    <property type="protein sequence ID" value="GAA4183126.1"/>
    <property type="molecule type" value="Genomic_DNA"/>
</dbReference>
<sequence>MTGTNHLWMRHEEHPTEARAPIAPADARILTADGIAVTVEDSQRRIFPTSDYEAAGCHIVEPGTWPDAPDDHYIIGVKEPAERPVPLRHRHLFFGHAYGGQRDGERLLRRFAEGGGSLLDLEHVTDARGVRVAAFGYWAGYMAAALAVLHSAKRLDPPLRPRSRHALDAALRHPREGTPTALVIGALGRSGRGARDALATAGIETTCWDVEETRHLDRKALLAHDILVNAVATTEPAPPFLTRADLEDPDRRLSVISDVTCDFTSDRNLLPIYDRPTDWHHPVRRLHEGPPPVDLIAIDNLPSLVPREASAAFSADLLPHLRLLGGWTPAWQRCLETFHAAARSHAAVTKETDV</sequence>
<dbReference type="InterPro" id="IPR007698">
    <property type="entry name" value="AlaDH/PNT_NAD(H)-bd"/>
</dbReference>
<keyword evidence="6" id="KW-0028">Amino-acid biosynthesis</keyword>
<comment type="pathway">
    <text evidence="1">Amino-acid biosynthesis; L-lysine biosynthesis via AAA pathway; L-lysine from L-alpha-aminoadipate (fungal route): step 3/3.</text>
</comment>
<evidence type="ECO:0000256" key="4">
    <source>
        <dbReference type="ARBA" id="ARBA00012847"/>
    </source>
</evidence>
<reference evidence="15" key="1">
    <citation type="journal article" date="2019" name="Int. J. Syst. Evol. Microbiol.">
        <title>The Global Catalogue of Microorganisms (GCM) 10K type strain sequencing project: providing services to taxonomists for standard genome sequencing and annotation.</title>
        <authorList>
            <consortium name="The Broad Institute Genomics Platform"/>
            <consortium name="The Broad Institute Genome Sequencing Center for Infectious Disease"/>
            <person name="Wu L."/>
            <person name="Ma J."/>
        </authorList>
    </citation>
    <scope>NUCLEOTIDE SEQUENCE [LARGE SCALE GENOMIC DNA]</scope>
    <source>
        <strain evidence="15">JCM 17388</strain>
    </source>
</reference>
<dbReference type="Proteomes" id="UP001501251">
    <property type="component" value="Unassembled WGS sequence"/>
</dbReference>
<keyword evidence="15" id="KW-1185">Reference proteome</keyword>
<feature type="domain" description="Alanine dehydrogenase/pyridine nucleotide transhydrogenase NAD(H)-binding" evidence="12">
    <location>
        <begin position="170"/>
        <end position="297"/>
    </location>
</feature>
<dbReference type="InterPro" id="IPR027281">
    <property type="entry name" value="Lys1"/>
</dbReference>
<gene>
    <name evidence="14" type="ORF">GCM10022252_10080</name>
</gene>
<dbReference type="Gene3D" id="3.40.50.720">
    <property type="entry name" value="NAD(P)-binding Rossmann-like Domain"/>
    <property type="match status" value="1"/>
</dbReference>
<evidence type="ECO:0000256" key="2">
    <source>
        <dbReference type="ARBA" id="ARBA00005689"/>
    </source>
</evidence>
<evidence type="ECO:0000259" key="12">
    <source>
        <dbReference type="SMART" id="SM01002"/>
    </source>
</evidence>
<evidence type="ECO:0000313" key="15">
    <source>
        <dbReference type="Proteomes" id="UP001501251"/>
    </source>
</evidence>
<keyword evidence="9" id="KW-1015">Disulfide bond</keyword>
<protein>
    <recommendedName>
        <fullName evidence="5">Saccharopine dehydrogenase [NAD(+), L-lysine-forming]</fullName>
        <ecNumber evidence="4">1.5.1.7</ecNumber>
    </recommendedName>
    <alternativeName>
        <fullName evidence="10">Lysine--2-oxoglutarate reductase</fullName>
    </alternativeName>
</protein>
<evidence type="ECO:0000256" key="1">
    <source>
        <dbReference type="ARBA" id="ARBA00004884"/>
    </source>
</evidence>
<organism evidence="14 15">
    <name type="scientific">Streptosporangium oxazolinicum</name>
    <dbReference type="NCBI Taxonomy" id="909287"/>
    <lineage>
        <taxon>Bacteria</taxon>
        <taxon>Bacillati</taxon>
        <taxon>Actinomycetota</taxon>
        <taxon>Actinomycetes</taxon>
        <taxon>Streptosporangiales</taxon>
        <taxon>Streptosporangiaceae</taxon>
        <taxon>Streptosporangium</taxon>
    </lineage>
</organism>
<dbReference type="EC" id="1.5.1.7" evidence="4"/>
<dbReference type="RefSeq" id="WP_344915392.1">
    <property type="nucleotide sequence ID" value="NZ_BAABAQ010000001.1"/>
</dbReference>
<dbReference type="InterPro" id="IPR051168">
    <property type="entry name" value="AASS"/>
</dbReference>
<dbReference type="PANTHER" id="PTHR11133:SF23">
    <property type="entry name" value="SACCHAROPINE DEHYDROGENASE [NAD(+), L-LYSINE-FORMING]"/>
    <property type="match status" value="1"/>
</dbReference>
<evidence type="ECO:0000256" key="7">
    <source>
        <dbReference type="ARBA" id="ARBA00023002"/>
    </source>
</evidence>
<evidence type="ECO:0000256" key="3">
    <source>
        <dbReference type="ARBA" id="ARBA00011245"/>
    </source>
</evidence>
<comment type="catalytic activity">
    <reaction evidence="11">
        <text>L-saccharopine + NAD(+) + H2O = L-lysine + 2-oxoglutarate + NADH + H(+)</text>
        <dbReference type="Rhea" id="RHEA:12440"/>
        <dbReference type="ChEBI" id="CHEBI:15377"/>
        <dbReference type="ChEBI" id="CHEBI:15378"/>
        <dbReference type="ChEBI" id="CHEBI:16810"/>
        <dbReference type="ChEBI" id="CHEBI:32551"/>
        <dbReference type="ChEBI" id="CHEBI:57540"/>
        <dbReference type="ChEBI" id="CHEBI:57945"/>
        <dbReference type="ChEBI" id="CHEBI:57951"/>
        <dbReference type="EC" id="1.5.1.7"/>
    </reaction>
</comment>
<dbReference type="PIRSF" id="PIRSF018250">
    <property type="entry name" value="Saccharopine_DH_Lys"/>
    <property type="match status" value="1"/>
</dbReference>
<proteinExistence type="inferred from homology"/>
<evidence type="ECO:0000256" key="6">
    <source>
        <dbReference type="ARBA" id="ARBA00022605"/>
    </source>
</evidence>